<dbReference type="PANTHER" id="PTHR30024:SF47">
    <property type="entry name" value="TAURINE-BINDING PERIPLASMIC PROTEIN"/>
    <property type="match status" value="1"/>
</dbReference>
<sequence length="336" mass="37059">MTIQRPSHQRPWVRSPWISGLVGLVSLAAVLAAWRTLNSQSRLSVAITSWPGYEYLYLAEQRRLGQRYGLDLRVRQYNSLEDQRFAYGRGEVEVIATTLPDAVAICQEVPKRCPELFLVIDESHGADVIISKSDIGHVRGLVGQTVGLERTVLAEYLLLRAFETKQVPFDQVRFMHEGPIALVSALSKGKVAAIVTYPPHANSLREDSLYRVLFSSAQIPGEIVNVLAVNPVFAKRHPGMIRALVRTWWAAQALARAEPTSSLALMAKREQVSPAEFVASERGIRYLGPADQSEMLAPTGSVARVLARMADQMVSAGRLSAKAPLPMPTQAFLPKP</sequence>
<feature type="domain" description="SsuA/THI5-like" evidence="5">
    <location>
        <begin position="56"/>
        <end position="260"/>
    </location>
</feature>
<keyword evidence="4" id="KW-0472">Membrane</keyword>
<dbReference type="AlphaFoldDB" id="A0A2P7MWS6"/>
<evidence type="ECO:0000256" key="4">
    <source>
        <dbReference type="SAM" id="Phobius"/>
    </source>
</evidence>
<dbReference type="InterPro" id="IPR015168">
    <property type="entry name" value="SsuA/THI5"/>
</dbReference>
<keyword evidence="4" id="KW-1133">Transmembrane helix</keyword>
<protein>
    <recommendedName>
        <fullName evidence="5">SsuA/THI5-like domain-containing protein</fullName>
    </recommendedName>
</protein>
<evidence type="ECO:0000256" key="3">
    <source>
        <dbReference type="ARBA" id="ARBA00022729"/>
    </source>
</evidence>
<feature type="transmembrane region" description="Helical" evidence="4">
    <location>
        <begin position="12"/>
        <end position="34"/>
    </location>
</feature>
<reference evidence="6 7" key="1">
    <citation type="journal article" date="2018" name="Environ. Microbiol.">
        <title>Ecological and genomic features of two widespread freshwater picocyanobacteria.</title>
        <authorList>
            <person name="Cabello-Yeves P.J."/>
            <person name="Picazo A."/>
            <person name="Camacho A."/>
            <person name="Callieri C."/>
            <person name="Rosselli R."/>
            <person name="Roda-Garcia J.J."/>
            <person name="Coutinho F.H."/>
            <person name="Rodriguez-Valera F."/>
        </authorList>
    </citation>
    <scope>NUCLEOTIDE SEQUENCE [LARGE SCALE GENOMIC DNA]</scope>
    <source>
        <strain evidence="6 7">Tous</strain>
    </source>
</reference>
<evidence type="ECO:0000256" key="1">
    <source>
        <dbReference type="ARBA" id="ARBA00004418"/>
    </source>
</evidence>
<keyword evidence="4" id="KW-0812">Transmembrane</keyword>
<dbReference type="PANTHER" id="PTHR30024">
    <property type="entry name" value="ALIPHATIC SULFONATES-BINDING PROTEIN-RELATED"/>
    <property type="match status" value="1"/>
</dbReference>
<evidence type="ECO:0000313" key="6">
    <source>
        <dbReference type="EMBL" id="PSJ05693.1"/>
    </source>
</evidence>
<keyword evidence="7" id="KW-1185">Reference proteome</keyword>
<evidence type="ECO:0000313" key="7">
    <source>
        <dbReference type="Proteomes" id="UP000243002"/>
    </source>
</evidence>
<comment type="subcellular location">
    <subcellularLocation>
        <location evidence="1">Periplasm</location>
    </subcellularLocation>
</comment>
<keyword evidence="3" id="KW-0732">Signal</keyword>
<dbReference type="Proteomes" id="UP000243002">
    <property type="component" value="Unassembled WGS sequence"/>
</dbReference>
<dbReference type="EMBL" id="PXXO01000006">
    <property type="protein sequence ID" value="PSJ05693.1"/>
    <property type="molecule type" value="Genomic_DNA"/>
</dbReference>
<proteinExistence type="inferred from homology"/>
<dbReference type="SUPFAM" id="SSF53850">
    <property type="entry name" value="Periplasmic binding protein-like II"/>
    <property type="match status" value="1"/>
</dbReference>
<comment type="similarity">
    <text evidence="2">Belongs to the bacterial solute-binding protein SsuA/TauA family.</text>
</comment>
<dbReference type="Pfam" id="PF09084">
    <property type="entry name" value="NMT1"/>
    <property type="match status" value="1"/>
</dbReference>
<name>A0A2P7MWS6_9CYAN</name>
<organism evidence="6 7">
    <name type="scientific">Cyanobium usitatum str. Tous</name>
    <dbReference type="NCBI Taxonomy" id="2116684"/>
    <lineage>
        <taxon>Bacteria</taxon>
        <taxon>Bacillati</taxon>
        <taxon>Cyanobacteriota</taxon>
        <taxon>Cyanophyceae</taxon>
        <taxon>Synechococcales</taxon>
        <taxon>Prochlorococcaceae</taxon>
        <taxon>Cyanobium</taxon>
    </lineage>
</organism>
<gene>
    <name evidence="6" type="ORF">C7K55_06540</name>
</gene>
<comment type="caution">
    <text evidence="6">The sequence shown here is derived from an EMBL/GenBank/DDBJ whole genome shotgun (WGS) entry which is preliminary data.</text>
</comment>
<dbReference type="Gene3D" id="3.40.190.10">
    <property type="entry name" value="Periplasmic binding protein-like II"/>
    <property type="match status" value="2"/>
</dbReference>
<evidence type="ECO:0000259" key="5">
    <source>
        <dbReference type="Pfam" id="PF09084"/>
    </source>
</evidence>
<dbReference type="GO" id="GO:0042597">
    <property type="term" value="C:periplasmic space"/>
    <property type="evidence" value="ECO:0007669"/>
    <property type="project" value="UniProtKB-SubCell"/>
</dbReference>
<evidence type="ECO:0000256" key="2">
    <source>
        <dbReference type="ARBA" id="ARBA00010742"/>
    </source>
</evidence>
<accession>A0A2P7MWS6</accession>